<protein>
    <submittedName>
        <fullName evidence="1">Uncharacterized protein</fullName>
    </submittedName>
</protein>
<organism evidence="1 2">
    <name type="scientific">Mycobacterium kansasii</name>
    <dbReference type="NCBI Taxonomy" id="1768"/>
    <lineage>
        <taxon>Bacteria</taxon>
        <taxon>Bacillati</taxon>
        <taxon>Actinomycetota</taxon>
        <taxon>Actinomycetes</taxon>
        <taxon>Mycobacteriales</taxon>
        <taxon>Mycobacteriaceae</taxon>
        <taxon>Mycobacterium</taxon>
    </lineage>
</organism>
<evidence type="ECO:0000313" key="2">
    <source>
        <dbReference type="Proteomes" id="UP000189229"/>
    </source>
</evidence>
<reference evidence="1 2" key="1">
    <citation type="submission" date="2017-02" db="EMBL/GenBank/DDBJ databases">
        <title>Complete genome sequences of Mycobacterium kansasii strains isolated from rhesus macaques.</title>
        <authorList>
            <person name="Panda A."/>
            <person name="Nagaraj S."/>
            <person name="Zhao X."/>
            <person name="Tettelin H."/>
            <person name="Detolla L.J."/>
        </authorList>
    </citation>
    <scope>NUCLEOTIDE SEQUENCE [LARGE SCALE GENOMIC DNA]</scope>
    <source>
        <strain evidence="1 2">11-3813</strain>
    </source>
</reference>
<name>A0A1V3X4Y7_MYCKA</name>
<comment type="caution">
    <text evidence="1">The sequence shown here is derived from an EMBL/GenBank/DDBJ whole genome shotgun (WGS) entry which is preliminary data.</text>
</comment>
<dbReference type="Proteomes" id="UP000189229">
    <property type="component" value="Unassembled WGS sequence"/>
</dbReference>
<sequence length="62" mass="6274">MEAPAMFSGITSHVGALVTAVVVVTGTAILRGGAAAADPNQDDQFLALLEKKEIPVLSNVPA</sequence>
<dbReference type="AlphaFoldDB" id="A0A1V3X4Y7"/>
<accession>A0A1V3X4Y7</accession>
<gene>
    <name evidence="1" type="ORF">BZL30_4822</name>
</gene>
<evidence type="ECO:0000313" key="1">
    <source>
        <dbReference type="EMBL" id="OOK74158.1"/>
    </source>
</evidence>
<proteinExistence type="predicted"/>
<dbReference type="EMBL" id="MVBM01000004">
    <property type="protein sequence ID" value="OOK74158.1"/>
    <property type="molecule type" value="Genomic_DNA"/>
</dbReference>